<comment type="caution">
    <text evidence="3">The sequence shown here is derived from an EMBL/GenBank/DDBJ whole genome shotgun (WGS) entry which is preliminary data.</text>
</comment>
<evidence type="ECO:0000313" key="4">
    <source>
        <dbReference type="Proteomes" id="UP000304382"/>
    </source>
</evidence>
<evidence type="ECO:0000259" key="2">
    <source>
        <dbReference type="Pfam" id="PF13439"/>
    </source>
</evidence>
<name>A0A4C2EKK9_9EURY</name>
<sequence length="389" mass="41925">MGKTGPIAFYLPSLTVGGAERVTVSVANGLAKRGYEVDLVVSFNDGAFRAEVDERVTVVDLDTTKIPVLGIGASVPCLSRYLSARSPAILFSQMTYANGIYLVSQLVARSETVSIGTIHNTLGMQEEPKEKFVQLLQRRLAGQADQFVAVSEGVAESVVENVGVDREKVSVLHNPVPVREVQQQAREAVDHRWLDSPEYEVILGVGRLERAKNFSSFLRAFAQLHENRPQTRAILVGKGSKRAELEAVAAELDIEDVVSFPGFVDNPYGYMGGASVLAMSSIHEGLPTVLIEALACGCQVVSTDCPSGPAEILDNGTYGRLTPVGDDTALAEAIEATLDSPLPADRLIERANDFAPDAVIDEYEAFVRQYVEPATRESVETSPESPAAF</sequence>
<dbReference type="RefSeq" id="WP_137684604.1">
    <property type="nucleotide sequence ID" value="NZ_BIXZ01000006.1"/>
</dbReference>
<organism evidence="3 4">
    <name type="scientific">Haloarcula mannanilytica</name>
    <dbReference type="NCBI Taxonomy" id="2509225"/>
    <lineage>
        <taxon>Archaea</taxon>
        <taxon>Methanobacteriati</taxon>
        <taxon>Methanobacteriota</taxon>
        <taxon>Stenosarchaea group</taxon>
        <taxon>Halobacteria</taxon>
        <taxon>Halobacteriales</taxon>
        <taxon>Haloarculaceae</taxon>
        <taxon>Haloarcula</taxon>
    </lineage>
</organism>
<dbReference type="CDD" id="cd03811">
    <property type="entry name" value="GT4_GT28_WabH-like"/>
    <property type="match status" value="1"/>
</dbReference>
<dbReference type="AlphaFoldDB" id="A0A4C2EKK9"/>
<dbReference type="OrthoDB" id="131038at2157"/>
<dbReference type="InterPro" id="IPR028098">
    <property type="entry name" value="Glyco_trans_4-like_N"/>
</dbReference>
<feature type="domain" description="Glycosyl transferase family 1" evidence="1">
    <location>
        <begin position="197"/>
        <end position="352"/>
    </location>
</feature>
<dbReference type="GO" id="GO:0016757">
    <property type="term" value="F:glycosyltransferase activity"/>
    <property type="evidence" value="ECO:0007669"/>
    <property type="project" value="InterPro"/>
</dbReference>
<dbReference type="EMBL" id="BIXZ01000006">
    <property type="protein sequence ID" value="GCF15064.1"/>
    <property type="molecule type" value="Genomic_DNA"/>
</dbReference>
<dbReference type="PANTHER" id="PTHR12526">
    <property type="entry name" value="GLYCOSYLTRANSFERASE"/>
    <property type="match status" value="1"/>
</dbReference>
<gene>
    <name evidence="3" type="ORF">Harman_29990</name>
</gene>
<evidence type="ECO:0000313" key="3">
    <source>
        <dbReference type="EMBL" id="GCF15064.1"/>
    </source>
</evidence>
<accession>A0A4C2EKK9</accession>
<protein>
    <submittedName>
        <fullName evidence="3">Glycosyl transferase</fullName>
    </submittedName>
</protein>
<dbReference type="PANTHER" id="PTHR12526:SF630">
    <property type="entry name" value="GLYCOSYLTRANSFERASE"/>
    <property type="match status" value="1"/>
</dbReference>
<reference evidence="3 4" key="1">
    <citation type="submission" date="2019-02" db="EMBL/GenBank/DDBJ databases">
        <title>Haloarcula mannanilyticum sp. nov., a mannan degrading haloarchaeon isolated from commercial salt.</title>
        <authorList>
            <person name="Enomoto S."/>
            <person name="Shimane Y."/>
            <person name="Kamekura M."/>
            <person name="Ito T."/>
            <person name="Moriya O."/>
            <person name="Ihara K."/>
            <person name="Takahashi-Ando N."/>
            <person name="Fukushima Y."/>
            <person name="Yoshida Y."/>
            <person name="Usama R."/>
            <person name="Takai K."/>
            <person name="Minegishi H."/>
        </authorList>
    </citation>
    <scope>NUCLEOTIDE SEQUENCE [LARGE SCALE GENOMIC DNA]</scope>
    <source>
        <strain evidence="3 4">MD130-1</strain>
    </source>
</reference>
<evidence type="ECO:0000259" key="1">
    <source>
        <dbReference type="Pfam" id="PF00534"/>
    </source>
</evidence>
<dbReference type="Pfam" id="PF13439">
    <property type="entry name" value="Glyco_transf_4"/>
    <property type="match status" value="1"/>
</dbReference>
<proteinExistence type="predicted"/>
<feature type="domain" description="Glycosyltransferase subfamily 4-like N-terminal" evidence="2">
    <location>
        <begin position="16"/>
        <end position="178"/>
    </location>
</feature>
<dbReference type="Pfam" id="PF00534">
    <property type="entry name" value="Glycos_transf_1"/>
    <property type="match status" value="1"/>
</dbReference>
<dbReference type="Gene3D" id="3.40.50.2000">
    <property type="entry name" value="Glycogen Phosphorylase B"/>
    <property type="match status" value="2"/>
</dbReference>
<dbReference type="Proteomes" id="UP000304382">
    <property type="component" value="Unassembled WGS sequence"/>
</dbReference>
<keyword evidence="4" id="KW-1185">Reference proteome</keyword>
<keyword evidence="3" id="KW-0808">Transferase</keyword>
<dbReference type="InterPro" id="IPR001296">
    <property type="entry name" value="Glyco_trans_1"/>
</dbReference>
<dbReference type="SUPFAM" id="SSF53756">
    <property type="entry name" value="UDP-Glycosyltransferase/glycogen phosphorylase"/>
    <property type="match status" value="1"/>
</dbReference>